<dbReference type="SUPFAM" id="SSF49854">
    <property type="entry name" value="Spermadhesin, CUB domain"/>
    <property type="match status" value="1"/>
</dbReference>
<evidence type="ECO:0008006" key="3">
    <source>
        <dbReference type="Google" id="ProtNLM"/>
    </source>
</evidence>
<reference evidence="1 2" key="1">
    <citation type="journal article" date="2021" name="Elife">
        <title>Chloroplast acquisition without the gene transfer in kleptoplastic sea slugs, Plakobranchus ocellatus.</title>
        <authorList>
            <person name="Maeda T."/>
            <person name="Takahashi S."/>
            <person name="Yoshida T."/>
            <person name="Shimamura S."/>
            <person name="Takaki Y."/>
            <person name="Nagai Y."/>
            <person name="Toyoda A."/>
            <person name="Suzuki Y."/>
            <person name="Arimoto A."/>
            <person name="Ishii H."/>
            <person name="Satoh N."/>
            <person name="Nishiyama T."/>
            <person name="Hasebe M."/>
            <person name="Maruyama T."/>
            <person name="Minagawa J."/>
            <person name="Obokata J."/>
            <person name="Shigenobu S."/>
        </authorList>
    </citation>
    <scope>NUCLEOTIDE SEQUENCE [LARGE SCALE GENOMIC DNA]</scope>
</reference>
<dbReference type="AlphaFoldDB" id="A0AAV4C7U9"/>
<proteinExistence type="predicted"/>
<evidence type="ECO:0000313" key="2">
    <source>
        <dbReference type="Proteomes" id="UP000735302"/>
    </source>
</evidence>
<gene>
    <name evidence="1" type="ORF">PoB_005357800</name>
</gene>
<comment type="caution">
    <text evidence="1">The sequence shown here is derived from an EMBL/GenBank/DDBJ whole genome shotgun (WGS) entry which is preliminary data.</text>
</comment>
<sequence>MKLHWSTAIICVQIFETLLLFICDIWAKPDTIWLENSCRKTVEVSASKIVQLNSWRHLDSASHEPCVLELSAFSPYHSSLLKERVRISLLALSIPGSPPQCQVGHLDIVDSDKKTPLSGPFGLCGKHGRASWLSSNNNAYISVKSSNSSSYGHFQLLVTSFNTYLSWKMLKISKDQGAVLTKEGDGTEDIKVRKDTATSAITKPNKITKLKLYKALVV</sequence>
<dbReference type="InterPro" id="IPR035914">
    <property type="entry name" value="Sperma_CUB_dom_sf"/>
</dbReference>
<dbReference type="Gene3D" id="2.60.120.290">
    <property type="entry name" value="Spermadhesin, CUB domain"/>
    <property type="match status" value="1"/>
</dbReference>
<organism evidence="1 2">
    <name type="scientific">Plakobranchus ocellatus</name>
    <dbReference type="NCBI Taxonomy" id="259542"/>
    <lineage>
        <taxon>Eukaryota</taxon>
        <taxon>Metazoa</taxon>
        <taxon>Spiralia</taxon>
        <taxon>Lophotrochozoa</taxon>
        <taxon>Mollusca</taxon>
        <taxon>Gastropoda</taxon>
        <taxon>Heterobranchia</taxon>
        <taxon>Euthyneura</taxon>
        <taxon>Panpulmonata</taxon>
        <taxon>Sacoglossa</taxon>
        <taxon>Placobranchoidea</taxon>
        <taxon>Plakobranchidae</taxon>
        <taxon>Plakobranchus</taxon>
    </lineage>
</organism>
<dbReference type="EMBL" id="BLXT01005881">
    <property type="protein sequence ID" value="GFO27073.1"/>
    <property type="molecule type" value="Genomic_DNA"/>
</dbReference>
<name>A0AAV4C7U9_9GAST</name>
<protein>
    <recommendedName>
        <fullName evidence="3">CUB domain-containing protein</fullName>
    </recommendedName>
</protein>
<dbReference type="Proteomes" id="UP000735302">
    <property type="component" value="Unassembled WGS sequence"/>
</dbReference>
<keyword evidence="2" id="KW-1185">Reference proteome</keyword>
<accession>A0AAV4C7U9</accession>
<evidence type="ECO:0000313" key="1">
    <source>
        <dbReference type="EMBL" id="GFO27073.1"/>
    </source>
</evidence>